<evidence type="ECO:0000313" key="1">
    <source>
        <dbReference type="EMBL" id="KRG66542.1"/>
    </source>
</evidence>
<dbReference type="OrthoDB" id="5998193at2"/>
<dbReference type="AlphaFoldDB" id="A0A0R0CL90"/>
<keyword evidence="2" id="KW-1185">Reference proteome</keyword>
<dbReference type="PATRIC" id="fig|405444.3.peg.72"/>
<gene>
    <name evidence="1" type="ORF">ABB26_00370</name>
</gene>
<accession>A0A0R0CL90</accession>
<reference evidence="1 2" key="1">
    <citation type="submission" date="2015-05" db="EMBL/GenBank/DDBJ databases">
        <title>Genome sequencing and analysis of members of genus Stenotrophomonas.</title>
        <authorList>
            <person name="Patil P.P."/>
            <person name="Midha S."/>
            <person name="Patil P.B."/>
        </authorList>
    </citation>
    <scope>NUCLEOTIDE SEQUENCE [LARGE SCALE GENOMIC DNA]</scope>
    <source>
        <strain evidence="1 2">DSM 18929</strain>
    </source>
</reference>
<evidence type="ECO:0000313" key="2">
    <source>
        <dbReference type="Proteomes" id="UP000050864"/>
    </source>
</evidence>
<proteinExistence type="predicted"/>
<dbReference type="RefSeq" id="WP_057631575.1">
    <property type="nucleotide sequence ID" value="NZ_LDJI01000001.1"/>
</dbReference>
<comment type="caution">
    <text evidence="1">The sequence shown here is derived from an EMBL/GenBank/DDBJ whole genome shotgun (WGS) entry which is preliminary data.</text>
</comment>
<dbReference type="Proteomes" id="UP000050864">
    <property type="component" value="Unassembled WGS sequence"/>
</dbReference>
<sequence>MHPRKTELAHTVLQAHRAPLDLRQRRALILCDGKRSLAELSVLLGTDAPALISQLQRSGYLDADDAVAAPLVATVATPAPAPAVERRRSMVAARIYVLDILALQRNPTAAQLHRVLQATREEEDTINALQLALAHLPAITSDGYTQRVRGRLQEVLPEVHLAAVLDGAPLSA</sequence>
<dbReference type="STRING" id="405444.ABB26_00370"/>
<organism evidence="1 2">
    <name type="scientific">Stenotrophomonas humi</name>
    <dbReference type="NCBI Taxonomy" id="405444"/>
    <lineage>
        <taxon>Bacteria</taxon>
        <taxon>Pseudomonadati</taxon>
        <taxon>Pseudomonadota</taxon>
        <taxon>Gammaproteobacteria</taxon>
        <taxon>Lysobacterales</taxon>
        <taxon>Lysobacteraceae</taxon>
        <taxon>Stenotrophomonas</taxon>
    </lineage>
</organism>
<protein>
    <submittedName>
        <fullName evidence="1">Uncharacterized protein</fullName>
    </submittedName>
</protein>
<dbReference type="EMBL" id="LDJI01000001">
    <property type="protein sequence ID" value="KRG66542.1"/>
    <property type="molecule type" value="Genomic_DNA"/>
</dbReference>
<name>A0A0R0CL90_9GAMM</name>